<organism evidence="1 2">
    <name type="scientific">Knipowitschia caucasica</name>
    <name type="common">Caucasian dwarf goby</name>
    <name type="synonym">Pomatoschistus caucasicus</name>
    <dbReference type="NCBI Taxonomy" id="637954"/>
    <lineage>
        <taxon>Eukaryota</taxon>
        <taxon>Metazoa</taxon>
        <taxon>Chordata</taxon>
        <taxon>Craniata</taxon>
        <taxon>Vertebrata</taxon>
        <taxon>Euteleostomi</taxon>
        <taxon>Actinopterygii</taxon>
        <taxon>Neopterygii</taxon>
        <taxon>Teleostei</taxon>
        <taxon>Neoteleostei</taxon>
        <taxon>Acanthomorphata</taxon>
        <taxon>Gobiaria</taxon>
        <taxon>Gobiiformes</taxon>
        <taxon>Gobioidei</taxon>
        <taxon>Gobiidae</taxon>
        <taxon>Gobiinae</taxon>
        <taxon>Knipowitschia</taxon>
    </lineage>
</organism>
<dbReference type="AlphaFoldDB" id="A0AAV2KP53"/>
<proteinExistence type="predicted"/>
<accession>A0AAV2KP53</accession>
<name>A0AAV2KP53_KNICA</name>
<evidence type="ECO:0000313" key="1">
    <source>
        <dbReference type="EMBL" id="CAL1589834.1"/>
    </source>
</evidence>
<reference evidence="1 2" key="1">
    <citation type="submission" date="2024-04" db="EMBL/GenBank/DDBJ databases">
        <authorList>
            <person name="Waldvogel A.-M."/>
            <person name="Schoenle A."/>
        </authorList>
    </citation>
    <scope>NUCLEOTIDE SEQUENCE [LARGE SCALE GENOMIC DNA]</scope>
</reference>
<sequence length="71" mass="8032">MVDLHSNATLSCRVNQTKNLTSEFVKWFVKVKTKDKIVYARNMVITKGHDMGQGDKDHKVDESVFSAFSLG</sequence>
<evidence type="ECO:0008006" key="3">
    <source>
        <dbReference type="Google" id="ProtNLM"/>
    </source>
</evidence>
<dbReference type="Proteomes" id="UP001497482">
    <property type="component" value="Chromosome 19"/>
</dbReference>
<dbReference type="EMBL" id="OZ035841">
    <property type="protein sequence ID" value="CAL1589834.1"/>
    <property type="molecule type" value="Genomic_DNA"/>
</dbReference>
<evidence type="ECO:0000313" key="2">
    <source>
        <dbReference type="Proteomes" id="UP001497482"/>
    </source>
</evidence>
<protein>
    <recommendedName>
        <fullName evidence="3">Ig-like domain-containing protein</fullName>
    </recommendedName>
</protein>
<gene>
    <name evidence="1" type="ORF">KC01_LOCUS19445</name>
</gene>
<keyword evidence="2" id="KW-1185">Reference proteome</keyword>